<organism evidence="2 3">
    <name type="scientific">Massilia eurypsychrophila</name>
    <dbReference type="NCBI Taxonomy" id="1485217"/>
    <lineage>
        <taxon>Bacteria</taxon>
        <taxon>Pseudomonadati</taxon>
        <taxon>Pseudomonadota</taxon>
        <taxon>Betaproteobacteria</taxon>
        <taxon>Burkholderiales</taxon>
        <taxon>Oxalobacteraceae</taxon>
        <taxon>Telluria group</taxon>
        <taxon>Massilia</taxon>
    </lineage>
</organism>
<gene>
    <name evidence="2" type="ORF">CR105_16945</name>
</gene>
<evidence type="ECO:0008006" key="4">
    <source>
        <dbReference type="Google" id="ProtNLM"/>
    </source>
</evidence>
<dbReference type="Proteomes" id="UP000230390">
    <property type="component" value="Unassembled WGS sequence"/>
</dbReference>
<feature type="transmembrane region" description="Helical" evidence="1">
    <location>
        <begin position="69"/>
        <end position="88"/>
    </location>
</feature>
<feature type="transmembrane region" description="Helical" evidence="1">
    <location>
        <begin position="153"/>
        <end position="176"/>
    </location>
</feature>
<dbReference type="RefSeq" id="WP_099790311.1">
    <property type="nucleotide sequence ID" value="NZ_JBHLYV010000019.1"/>
</dbReference>
<comment type="caution">
    <text evidence="2">The sequence shown here is derived from an EMBL/GenBank/DDBJ whole genome shotgun (WGS) entry which is preliminary data.</text>
</comment>
<reference evidence="2 3" key="1">
    <citation type="submission" date="2017-10" db="EMBL/GenBank/DDBJ databases">
        <title>Massilia psychrophilum sp. nov., a novel purple-pigmented bacterium isolated from Tianshan glacier, Xinjiang Municipality, China.</title>
        <authorList>
            <person name="Wang H."/>
        </authorList>
    </citation>
    <scope>NUCLEOTIDE SEQUENCE [LARGE SCALE GENOMIC DNA]</scope>
    <source>
        <strain evidence="2 3">JCM 30074</strain>
    </source>
</reference>
<feature type="transmembrane region" description="Helical" evidence="1">
    <location>
        <begin position="268"/>
        <end position="290"/>
    </location>
</feature>
<feature type="transmembrane region" description="Helical" evidence="1">
    <location>
        <begin position="32"/>
        <end position="57"/>
    </location>
</feature>
<feature type="transmembrane region" description="Helical" evidence="1">
    <location>
        <begin position="222"/>
        <end position="238"/>
    </location>
</feature>
<feature type="transmembrane region" description="Helical" evidence="1">
    <location>
        <begin position="123"/>
        <end position="141"/>
    </location>
</feature>
<evidence type="ECO:0000256" key="1">
    <source>
        <dbReference type="SAM" id="Phobius"/>
    </source>
</evidence>
<feature type="transmembrane region" description="Helical" evidence="1">
    <location>
        <begin position="332"/>
        <end position="355"/>
    </location>
</feature>
<evidence type="ECO:0000313" key="3">
    <source>
        <dbReference type="Proteomes" id="UP000230390"/>
    </source>
</evidence>
<dbReference type="EMBL" id="PDOC01000011">
    <property type="protein sequence ID" value="PIL43725.1"/>
    <property type="molecule type" value="Genomic_DNA"/>
</dbReference>
<keyword evidence="1" id="KW-0472">Membrane</keyword>
<dbReference type="Pfam" id="PF05940">
    <property type="entry name" value="NnrS"/>
    <property type="match status" value="1"/>
</dbReference>
<proteinExistence type="predicted"/>
<evidence type="ECO:0000313" key="2">
    <source>
        <dbReference type="EMBL" id="PIL43725.1"/>
    </source>
</evidence>
<feature type="transmembrane region" description="Helical" evidence="1">
    <location>
        <begin position="182"/>
        <end position="201"/>
    </location>
</feature>
<keyword evidence="1" id="KW-0812">Transmembrane</keyword>
<dbReference type="OrthoDB" id="9770040at2"/>
<name>A0A2G8TCE4_9BURK</name>
<sequence length="399" mass="42488">MSLSTIEEPVPAAGKVASPFAHPFWALGFRPFYLLAAVFAAVAVPVWVAQYFGYIGWQRVGLAWHMHEMVFGMAVAVIAGFLLTAVRAWTGLWTARGGQLAALAALWVAGRVGLLAAPPLLGALIDIAFLPLTAWLLFRVLRRAGNKRNQFLPLLLVLLTIANALYHAAMLGWIVLSPATPVQAAILIVVLIESVIGARVIPMFTRNGVPGSAPLVNPKRDKIALGLTLAAIVVWLLPLPPAAFAGFAVAAGCASLLRLAGWHPQRTLAVPLVWILHLSYAWIPVGFFLLALAELHMVTPSAAFHALAVGSMAGLIIGMMTRTTLGHTGRPLLAGAAETSMFWLIQLGAVARLFAALGPAGAREISLVGAALAWSLAFSLFVMVYGRFLWQARIDGKEG</sequence>
<dbReference type="InterPro" id="IPR010266">
    <property type="entry name" value="NnrS"/>
</dbReference>
<protein>
    <recommendedName>
        <fullName evidence="4">Short-chain dehydrogenase</fullName>
    </recommendedName>
</protein>
<keyword evidence="3" id="KW-1185">Reference proteome</keyword>
<accession>A0A2G8TCE4</accession>
<feature type="transmembrane region" description="Helical" evidence="1">
    <location>
        <begin position="367"/>
        <end position="390"/>
    </location>
</feature>
<dbReference type="AlphaFoldDB" id="A0A2G8TCE4"/>
<keyword evidence="1" id="KW-1133">Transmembrane helix</keyword>
<feature type="transmembrane region" description="Helical" evidence="1">
    <location>
        <begin position="302"/>
        <end position="320"/>
    </location>
</feature>